<reference evidence="1" key="1">
    <citation type="submission" date="2021-06" db="EMBL/GenBank/DDBJ databases">
        <authorList>
            <person name="Kallberg Y."/>
            <person name="Tangrot J."/>
            <person name="Rosling A."/>
        </authorList>
    </citation>
    <scope>NUCLEOTIDE SEQUENCE</scope>
    <source>
        <strain evidence="1">MA461A</strain>
    </source>
</reference>
<protein>
    <submittedName>
        <fullName evidence="1">17517_t:CDS:1</fullName>
    </submittedName>
</protein>
<proteinExistence type="predicted"/>
<dbReference type="EMBL" id="CAJVQC010005170">
    <property type="protein sequence ID" value="CAG8550216.1"/>
    <property type="molecule type" value="Genomic_DNA"/>
</dbReference>
<dbReference type="Proteomes" id="UP000789920">
    <property type="component" value="Unassembled WGS sequence"/>
</dbReference>
<name>A0ACA9LTU8_9GLOM</name>
<sequence>MCDNERKLEIIDLDCDDDVIIIDNVVKVERQRVKIEQQPVKIEQQPLEISNLSSVVESSIWIKNEDDEKKPKPFIPLGGQRKKIMHYLHQYKNTVVNGPKLVGTSVPEENRFNVVDVGMQLLDVHLDASPLIDDHKIGGNMIF</sequence>
<gene>
    <name evidence="1" type="ORF">RPERSI_LOCUS3924</name>
</gene>
<organism evidence="1 2">
    <name type="scientific">Racocetra persica</name>
    <dbReference type="NCBI Taxonomy" id="160502"/>
    <lineage>
        <taxon>Eukaryota</taxon>
        <taxon>Fungi</taxon>
        <taxon>Fungi incertae sedis</taxon>
        <taxon>Mucoromycota</taxon>
        <taxon>Glomeromycotina</taxon>
        <taxon>Glomeromycetes</taxon>
        <taxon>Diversisporales</taxon>
        <taxon>Gigasporaceae</taxon>
        <taxon>Racocetra</taxon>
    </lineage>
</organism>
<keyword evidence="2" id="KW-1185">Reference proteome</keyword>
<evidence type="ECO:0000313" key="2">
    <source>
        <dbReference type="Proteomes" id="UP000789920"/>
    </source>
</evidence>
<evidence type="ECO:0000313" key="1">
    <source>
        <dbReference type="EMBL" id="CAG8550216.1"/>
    </source>
</evidence>
<accession>A0ACA9LTU8</accession>
<comment type="caution">
    <text evidence="1">The sequence shown here is derived from an EMBL/GenBank/DDBJ whole genome shotgun (WGS) entry which is preliminary data.</text>
</comment>